<evidence type="ECO:0000313" key="3">
    <source>
        <dbReference type="Proteomes" id="UP001205603"/>
    </source>
</evidence>
<keyword evidence="3" id="KW-1185">Reference proteome</keyword>
<dbReference type="Proteomes" id="UP001205603">
    <property type="component" value="Unassembled WGS sequence"/>
</dbReference>
<sequence length="79" mass="8634">MLRFSGGKITVIANDGKEVHPVSVHRMIIAVSETYDVVVTLPENMSYEFQATAEDRSGTTSLWLGEGMPISLSPLPKLN</sequence>
<dbReference type="RefSeq" id="WP_255028301.1">
    <property type="nucleotide sequence ID" value="NZ_JANDHW010000016.1"/>
</dbReference>
<organism evidence="2 3">
    <name type="scientific">Coprobacter tertius</name>
    <dbReference type="NCBI Taxonomy" id="2944915"/>
    <lineage>
        <taxon>Bacteria</taxon>
        <taxon>Pseudomonadati</taxon>
        <taxon>Bacteroidota</taxon>
        <taxon>Bacteroidia</taxon>
        <taxon>Bacteroidales</taxon>
        <taxon>Barnesiellaceae</taxon>
        <taxon>Coprobacter</taxon>
    </lineage>
</organism>
<feature type="domain" description="Plastocyanin-like" evidence="1">
    <location>
        <begin position="3"/>
        <end position="60"/>
    </location>
</feature>
<evidence type="ECO:0000313" key="2">
    <source>
        <dbReference type="EMBL" id="MCP9612921.1"/>
    </source>
</evidence>
<dbReference type="Gene3D" id="2.60.40.420">
    <property type="entry name" value="Cupredoxins - blue copper proteins"/>
    <property type="match status" value="1"/>
</dbReference>
<dbReference type="EMBL" id="JANDHW010000016">
    <property type="protein sequence ID" value="MCP9612921.1"/>
    <property type="molecule type" value="Genomic_DNA"/>
</dbReference>
<dbReference type="SUPFAM" id="SSF49503">
    <property type="entry name" value="Cupredoxins"/>
    <property type="match status" value="1"/>
</dbReference>
<reference evidence="2 3" key="1">
    <citation type="submission" date="2022-07" db="EMBL/GenBank/DDBJ databases">
        <title>Fecal culturing of patients with breast cancer.</title>
        <authorList>
            <person name="Teng N.M.Y."/>
            <person name="Kiu R."/>
            <person name="Evans R."/>
            <person name="Baker D.J."/>
            <person name="Zenner C."/>
            <person name="Robinson S.D."/>
            <person name="Hall L.J."/>
        </authorList>
    </citation>
    <scope>NUCLEOTIDE SEQUENCE [LARGE SCALE GENOMIC DNA]</scope>
    <source>
        <strain evidence="2 3">LH1063</strain>
    </source>
</reference>
<proteinExistence type="predicted"/>
<dbReference type="Pfam" id="PF00394">
    <property type="entry name" value="Cu-oxidase"/>
    <property type="match status" value="1"/>
</dbReference>
<evidence type="ECO:0000259" key="1">
    <source>
        <dbReference type="Pfam" id="PF00394"/>
    </source>
</evidence>
<protein>
    <recommendedName>
        <fullName evidence="1">Plastocyanin-like domain-containing protein</fullName>
    </recommendedName>
</protein>
<name>A0ABT1MNQ8_9BACT</name>
<accession>A0ABT1MNQ8</accession>
<comment type="caution">
    <text evidence="2">The sequence shown here is derived from an EMBL/GenBank/DDBJ whole genome shotgun (WGS) entry which is preliminary data.</text>
</comment>
<dbReference type="InterPro" id="IPR001117">
    <property type="entry name" value="Cu-oxidase_2nd"/>
</dbReference>
<dbReference type="InterPro" id="IPR008972">
    <property type="entry name" value="Cupredoxin"/>
</dbReference>
<gene>
    <name evidence="2" type="ORF">NMU02_12550</name>
</gene>